<proteinExistence type="predicted"/>
<dbReference type="EMBL" id="JBHSBI010000002">
    <property type="protein sequence ID" value="MFC4006580.1"/>
    <property type="molecule type" value="Genomic_DNA"/>
</dbReference>
<protein>
    <submittedName>
        <fullName evidence="1">Uncharacterized protein</fullName>
    </submittedName>
</protein>
<name>A0ABV8G050_9ACTN</name>
<comment type="caution">
    <text evidence="1">The sequence shown here is derived from an EMBL/GenBank/DDBJ whole genome shotgun (WGS) entry which is preliminary data.</text>
</comment>
<sequence>MISKRHAQGIQHLLGMLAPGHPGTYQLVKSRAQEVVSELADLSAGVLGSGLNGVQFLAEWDSRPEVTVWLTAHETFGGSLVFDGAHLDEDAARDQAEEKARDAYAVGTAFAWGPVHPDDPHGPQALFADPPEEEERPTGYQVHLMATRLV</sequence>
<gene>
    <name evidence="1" type="ORF">ACFOY2_05065</name>
</gene>
<dbReference type="RefSeq" id="WP_379526720.1">
    <property type="nucleotide sequence ID" value="NZ_JBHSBI010000002.1"/>
</dbReference>
<reference evidence="2" key="1">
    <citation type="journal article" date="2019" name="Int. J. Syst. Evol. Microbiol.">
        <title>The Global Catalogue of Microorganisms (GCM) 10K type strain sequencing project: providing services to taxonomists for standard genome sequencing and annotation.</title>
        <authorList>
            <consortium name="The Broad Institute Genomics Platform"/>
            <consortium name="The Broad Institute Genome Sequencing Center for Infectious Disease"/>
            <person name="Wu L."/>
            <person name="Ma J."/>
        </authorList>
    </citation>
    <scope>NUCLEOTIDE SEQUENCE [LARGE SCALE GENOMIC DNA]</scope>
    <source>
        <strain evidence="2">TBRC 1276</strain>
    </source>
</reference>
<evidence type="ECO:0000313" key="2">
    <source>
        <dbReference type="Proteomes" id="UP001595851"/>
    </source>
</evidence>
<dbReference type="Proteomes" id="UP001595851">
    <property type="component" value="Unassembled WGS sequence"/>
</dbReference>
<organism evidence="1 2">
    <name type="scientific">Nonomuraea purpurea</name>
    <dbReference type="NCBI Taxonomy" id="1849276"/>
    <lineage>
        <taxon>Bacteria</taxon>
        <taxon>Bacillati</taxon>
        <taxon>Actinomycetota</taxon>
        <taxon>Actinomycetes</taxon>
        <taxon>Streptosporangiales</taxon>
        <taxon>Streptosporangiaceae</taxon>
        <taxon>Nonomuraea</taxon>
    </lineage>
</organism>
<keyword evidence="2" id="KW-1185">Reference proteome</keyword>
<accession>A0ABV8G050</accession>
<evidence type="ECO:0000313" key="1">
    <source>
        <dbReference type="EMBL" id="MFC4006580.1"/>
    </source>
</evidence>